<name>A0A5B7K736_PORTR</name>
<comment type="caution">
    <text evidence="2">The sequence shown here is derived from an EMBL/GenBank/DDBJ whole genome shotgun (WGS) entry which is preliminary data.</text>
</comment>
<sequence>MNSDKRTERRAQWERRRTEEGAAAARHGVGMLVGERRERPEDRRAGRLQRDRRQSYIQVRLDKEKESEREKKKERKTEK</sequence>
<evidence type="ECO:0000313" key="2">
    <source>
        <dbReference type="EMBL" id="MPD06242.1"/>
    </source>
</evidence>
<protein>
    <submittedName>
        <fullName evidence="2">Uncharacterized protein</fullName>
    </submittedName>
</protein>
<keyword evidence="3" id="KW-1185">Reference proteome</keyword>
<organism evidence="2 3">
    <name type="scientific">Portunus trituberculatus</name>
    <name type="common">Swimming crab</name>
    <name type="synonym">Neptunus trituberculatus</name>
    <dbReference type="NCBI Taxonomy" id="210409"/>
    <lineage>
        <taxon>Eukaryota</taxon>
        <taxon>Metazoa</taxon>
        <taxon>Ecdysozoa</taxon>
        <taxon>Arthropoda</taxon>
        <taxon>Crustacea</taxon>
        <taxon>Multicrustacea</taxon>
        <taxon>Malacostraca</taxon>
        <taxon>Eumalacostraca</taxon>
        <taxon>Eucarida</taxon>
        <taxon>Decapoda</taxon>
        <taxon>Pleocyemata</taxon>
        <taxon>Brachyura</taxon>
        <taxon>Eubrachyura</taxon>
        <taxon>Portunoidea</taxon>
        <taxon>Portunidae</taxon>
        <taxon>Portuninae</taxon>
        <taxon>Portunus</taxon>
    </lineage>
</organism>
<feature type="region of interest" description="Disordered" evidence="1">
    <location>
        <begin position="1"/>
        <end position="79"/>
    </location>
</feature>
<proteinExistence type="predicted"/>
<accession>A0A5B7K736</accession>
<gene>
    <name evidence="2" type="ORF">E2C01_102042</name>
</gene>
<evidence type="ECO:0000313" key="3">
    <source>
        <dbReference type="Proteomes" id="UP000324222"/>
    </source>
</evidence>
<dbReference type="EMBL" id="VSRR010150094">
    <property type="protein sequence ID" value="MPD06242.1"/>
    <property type="molecule type" value="Genomic_DNA"/>
</dbReference>
<reference evidence="2 3" key="1">
    <citation type="submission" date="2019-05" db="EMBL/GenBank/DDBJ databases">
        <title>Another draft genome of Portunus trituberculatus and its Hox gene families provides insights of decapod evolution.</title>
        <authorList>
            <person name="Jeong J.-H."/>
            <person name="Song I."/>
            <person name="Kim S."/>
            <person name="Choi T."/>
            <person name="Kim D."/>
            <person name="Ryu S."/>
            <person name="Kim W."/>
        </authorList>
    </citation>
    <scope>NUCLEOTIDE SEQUENCE [LARGE SCALE GENOMIC DNA]</scope>
    <source>
        <tissue evidence="2">Muscle</tissue>
    </source>
</reference>
<dbReference type="Proteomes" id="UP000324222">
    <property type="component" value="Unassembled WGS sequence"/>
</dbReference>
<evidence type="ECO:0000256" key="1">
    <source>
        <dbReference type="SAM" id="MobiDB-lite"/>
    </source>
</evidence>
<dbReference type="AlphaFoldDB" id="A0A5B7K736"/>
<feature type="compositionally biased region" description="Basic and acidic residues" evidence="1">
    <location>
        <begin position="34"/>
        <end position="79"/>
    </location>
</feature>
<feature type="compositionally biased region" description="Basic and acidic residues" evidence="1">
    <location>
        <begin position="1"/>
        <end position="20"/>
    </location>
</feature>